<dbReference type="InterPro" id="IPR003439">
    <property type="entry name" value="ABC_transporter-like_ATP-bd"/>
</dbReference>
<dbReference type="FunFam" id="3.40.50.300:FF:000133">
    <property type="entry name" value="Spermidine/putrescine import ATP-binding protein PotA"/>
    <property type="match status" value="1"/>
</dbReference>
<dbReference type="GO" id="GO:0016887">
    <property type="term" value="F:ATP hydrolysis activity"/>
    <property type="evidence" value="ECO:0007669"/>
    <property type="project" value="InterPro"/>
</dbReference>
<dbReference type="PROSITE" id="PS50893">
    <property type="entry name" value="ABC_TRANSPORTER_2"/>
    <property type="match status" value="1"/>
</dbReference>
<evidence type="ECO:0000259" key="4">
    <source>
        <dbReference type="PROSITE" id="PS50893"/>
    </source>
</evidence>
<dbReference type="Proteomes" id="UP000199071">
    <property type="component" value="Unassembled WGS sequence"/>
</dbReference>
<dbReference type="RefSeq" id="WP_090876138.1">
    <property type="nucleotide sequence ID" value="NZ_FMXQ01000003.1"/>
</dbReference>
<dbReference type="Pfam" id="PF00005">
    <property type="entry name" value="ABC_tran"/>
    <property type="match status" value="1"/>
</dbReference>
<dbReference type="InterPro" id="IPR027417">
    <property type="entry name" value="P-loop_NTPase"/>
</dbReference>
<protein>
    <submittedName>
        <fullName evidence="5">Putative spermidine/putrescine transport system ATP-binding protein</fullName>
    </submittedName>
</protein>
<dbReference type="SMART" id="SM00382">
    <property type="entry name" value="AAA"/>
    <property type="match status" value="1"/>
</dbReference>
<reference evidence="5 6" key="1">
    <citation type="submission" date="2016-10" db="EMBL/GenBank/DDBJ databases">
        <authorList>
            <person name="de Groot N.N."/>
        </authorList>
    </citation>
    <scope>NUCLEOTIDE SEQUENCE [LARGE SCALE GENOMIC DNA]</scope>
    <source>
        <strain evidence="5 6">ATCC 35022</strain>
    </source>
</reference>
<dbReference type="Gene3D" id="2.40.50.100">
    <property type="match status" value="1"/>
</dbReference>
<accession>A0A1G6BUQ2</accession>
<dbReference type="STRING" id="665467.SAMN02982931_01873"/>
<keyword evidence="6" id="KW-1185">Reference proteome</keyword>
<sequence>MTTGTVEVVGVQKRFGDTVALEQVDFTVAAGEFVSLLGASGCGKSTLLRIVAGFESPSSGRVMISGRDITDWPPHRRPTNIVFQQGALFPHLNVFDNIAYSLKLRNWSRTRIAAKVEEMLALVRLDGFATRGPTELSGGQVQRVALARALAAEPSVLLLDEPLSALDQKLRQEMQLELRGIQKRLGATFVFVTHDQTEALVMSDRIAIMDRGKIVQVGTPREIYKRPASIFASSFIGQTNLLPGKTTAVAGTAVTVAVGADDPVEGLAAAPLAIGAAATLSVRPEAVRIATGEAAVGGVPATLSEIVYLGNSIRIGAVIGDGTLVWADLRDEEAAGLEIGDKVRLTWAPDAATVWEGAER</sequence>
<organism evidence="5 6">
    <name type="scientific">Bauldia litoralis</name>
    <dbReference type="NCBI Taxonomy" id="665467"/>
    <lineage>
        <taxon>Bacteria</taxon>
        <taxon>Pseudomonadati</taxon>
        <taxon>Pseudomonadota</taxon>
        <taxon>Alphaproteobacteria</taxon>
        <taxon>Hyphomicrobiales</taxon>
        <taxon>Kaistiaceae</taxon>
        <taxon>Bauldia</taxon>
    </lineage>
</organism>
<dbReference type="EMBL" id="FMXQ01000003">
    <property type="protein sequence ID" value="SDB24297.1"/>
    <property type="molecule type" value="Genomic_DNA"/>
</dbReference>
<dbReference type="PANTHER" id="PTHR42781:SF4">
    <property type="entry name" value="SPERMIDINE_PUTRESCINE IMPORT ATP-BINDING PROTEIN POTA"/>
    <property type="match status" value="1"/>
</dbReference>
<dbReference type="SUPFAM" id="SSF52540">
    <property type="entry name" value="P-loop containing nucleoside triphosphate hydrolases"/>
    <property type="match status" value="1"/>
</dbReference>
<dbReference type="GO" id="GO:0005524">
    <property type="term" value="F:ATP binding"/>
    <property type="evidence" value="ECO:0007669"/>
    <property type="project" value="UniProtKB-KW"/>
</dbReference>
<dbReference type="Pfam" id="PF08402">
    <property type="entry name" value="TOBE_2"/>
    <property type="match status" value="1"/>
</dbReference>
<dbReference type="SUPFAM" id="SSF50331">
    <property type="entry name" value="MOP-like"/>
    <property type="match status" value="1"/>
</dbReference>
<keyword evidence="3 5" id="KW-0067">ATP-binding</keyword>
<dbReference type="InterPro" id="IPR003593">
    <property type="entry name" value="AAA+_ATPase"/>
</dbReference>
<feature type="domain" description="ABC transporter" evidence="4">
    <location>
        <begin position="6"/>
        <end position="236"/>
    </location>
</feature>
<dbReference type="GO" id="GO:0043190">
    <property type="term" value="C:ATP-binding cassette (ABC) transporter complex"/>
    <property type="evidence" value="ECO:0007669"/>
    <property type="project" value="InterPro"/>
</dbReference>
<dbReference type="InterPro" id="IPR013611">
    <property type="entry name" value="Transp-assoc_OB_typ2"/>
</dbReference>
<name>A0A1G6BUQ2_9HYPH</name>
<evidence type="ECO:0000256" key="2">
    <source>
        <dbReference type="ARBA" id="ARBA00022741"/>
    </source>
</evidence>
<dbReference type="GO" id="GO:0022857">
    <property type="term" value="F:transmembrane transporter activity"/>
    <property type="evidence" value="ECO:0007669"/>
    <property type="project" value="InterPro"/>
</dbReference>
<dbReference type="InterPro" id="IPR008995">
    <property type="entry name" value="Mo/tungstate-bd_C_term_dom"/>
</dbReference>
<evidence type="ECO:0000256" key="3">
    <source>
        <dbReference type="ARBA" id="ARBA00022840"/>
    </source>
</evidence>
<evidence type="ECO:0000313" key="5">
    <source>
        <dbReference type="EMBL" id="SDB24297.1"/>
    </source>
</evidence>
<evidence type="ECO:0000313" key="6">
    <source>
        <dbReference type="Proteomes" id="UP000199071"/>
    </source>
</evidence>
<evidence type="ECO:0000256" key="1">
    <source>
        <dbReference type="ARBA" id="ARBA00022448"/>
    </source>
</evidence>
<keyword evidence="1" id="KW-0813">Transport</keyword>
<keyword evidence="2" id="KW-0547">Nucleotide-binding</keyword>
<proteinExistence type="predicted"/>
<gene>
    <name evidence="5" type="ORF">SAMN02982931_01873</name>
</gene>
<dbReference type="GO" id="GO:0015847">
    <property type="term" value="P:putrescine transport"/>
    <property type="evidence" value="ECO:0007669"/>
    <property type="project" value="UniProtKB-ARBA"/>
</dbReference>
<dbReference type="OrthoDB" id="9802264at2"/>
<dbReference type="InterPro" id="IPR050093">
    <property type="entry name" value="ABC_SmlMolc_Importer"/>
</dbReference>
<dbReference type="AlphaFoldDB" id="A0A1G6BUQ2"/>
<dbReference type="PANTHER" id="PTHR42781">
    <property type="entry name" value="SPERMIDINE/PUTRESCINE IMPORT ATP-BINDING PROTEIN POTA"/>
    <property type="match status" value="1"/>
</dbReference>
<dbReference type="Gene3D" id="3.40.50.300">
    <property type="entry name" value="P-loop containing nucleotide triphosphate hydrolases"/>
    <property type="match status" value="1"/>
</dbReference>